<reference evidence="1" key="1">
    <citation type="submission" date="2020-11" db="EMBL/GenBank/DDBJ databases">
        <authorList>
            <person name="Tran Van P."/>
        </authorList>
    </citation>
    <scope>NUCLEOTIDE SEQUENCE</scope>
</reference>
<proteinExistence type="predicted"/>
<gene>
    <name evidence="1" type="ORF">TDIB3V08_LOCUS12165</name>
</gene>
<accession>A0A7R8ZDP9</accession>
<sequence>MTGRTRCGMSGGRYHEHYHSCYHHQTTRYQDHRRDQRQRGAVPLPGSVTTALTFQLSISPLREVQVLRRKASPSLSLKLTVAKSPRSQVRLKVVCWG</sequence>
<dbReference type="AlphaFoldDB" id="A0A7R8ZDP9"/>
<evidence type="ECO:0000313" key="1">
    <source>
        <dbReference type="EMBL" id="CAD7206016.1"/>
    </source>
</evidence>
<protein>
    <submittedName>
        <fullName evidence="1">Uncharacterized protein</fullName>
    </submittedName>
</protein>
<organism evidence="1">
    <name type="scientific">Timema douglasi</name>
    <name type="common">Walking stick</name>
    <dbReference type="NCBI Taxonomy" id="61478"/>
    <lineage>
        <taxon>Eukaryota</taxon>
        <taxon>Metazoa</taxon>
        <taxon>Ecdysozoa</taxon>
        <taxon>Arthropoda</taxon>
        <taxon>Hexapoda</taxon>
        <taxon>Insecta</taxon>
        <taxon>Pterygota</taxon>
        <taxon>Neoptera</taxon>
        <taxon>Polyneoptera</taxon>
        <taxon>Phasmatodea</taxon>
        <taxon>Timematodea</taxon>
        <taxon>Timematoidea</taxon>
        <taxon>Timematidae</taxon>
        <taxon>Timema</taxon>
    </lineage>
</organism>
<name>A0A7R8ZDP9_TIMDO</name>
<dbReference type="EMBL" id="OA578310">
    <property type="protein sequence ID" value="CAD7206016.1"/>
    <property type="molecule type" value="Genomic_DNA"/>
</dbReference>